<dbReference type="PIRSF" id="PIRSF021292">
    <property type="entry name" value="Competence_ComGD"/>
    <property type="match status" value="1"/>
</dbReference>
<name>A0A0F5PMH7_9THEO</name>
<sequence>MKGEEGLTLIELISTLAILSLIFLLVIPSTSFFDASKSNLRLKILAEEVVKDLRYIQQKSIFEKEILYFEIMEDKKGYYISSYNDDKIIKEKKFPQGVTIEKNIRKEIRFNEVGVPSNGGCTVTLKNEKQKIEITILPATGRIMIKGDY</sequence>
<dbReference type="RefSeq" id="WP_011025585.1">
    <property type="nucleotide sequence ID" value="NZ_ABXP02000067.1"/>
</dbReference>
<dbReference type="Proteomes" id="UP000010146">
    <property type="component" value="Unassembled WGS sequence"/>
</dbReference>
<dbReference type="InterPro" id="IPR016785">
    <property type="entry name" value="ComGD"/>
</dbReference>
<dbReference type="PROSITE" id="PS00409">
    <property type="entry name" value="PROKAR_NTER_METHYL"/>
    <property type="match status" value="1"/>
</dbReference>
<comment type="caution">
    <text evidence="2">The sequence shown here is derived from an EMBL/GenBank/DDBJ whole genome shotgun (WGS) entry which is preliminary data.</text>
</comment>
<keyword evidence="1" id="KW-0812">Transmembrane</keyword>
<protein>
    <recommendedName>
        <fullName evidence="4">Prepilin-type N-terminal cleavage/methylation domain-containing protein</fullName>
    </recommendedName>
</protein>
<proteinExistence type="predicted"/>
<evidence type="ECO:0008006" key="4">
    <source>
        <dbReference type="Google" id="ProtNLM"/>
    </source>
</evidence>
<reference evidence="2 3" key="2">
    <citation type="journal article" date="2015" name="BMC Genomics">
        <title>Analysis of three genomes within the thermophilic bacterial species Caldanaerobacter subterraneus with a focus on carbon monoxide dehydrogenase evolution and hydrolase diversity.</title>
        <authorList>
            <person name="Sant'Anna F.H."/>
            <person name="Lebedinsky A.V."/>
            <person name="Sokolova T.G."/>
            <person name="Robb F.T."/>
            <person name="Gonzalez J.M."/>
        </authorList>
    </citation>
    <scope>NUCLEOTIDE SEQUENCE [LARGE SCALE GENOMIC DNA]</scope>
    <source>
        <strain evidence="2 3">DSM 12653</strain>
    </source>
</reference>
<evidence type="ECO:0000313" key="3">
    <source>
        <dbReference type="Proteomes" id="UP000010146"/>
    </source>
</evidence>
<keyword evidence="1" id="KW-0472">Membrane</keyword>
<gene>
    <name evidence="2" type="ORF">CDSM653_01189</name>
</gene>
<dbReference type="GO" id="GO:0030420">
    <property type="term" value="P:establishment of competence for transformation"/>
    <property type="evidence" value="ECO:0007669"/>
    <property type="project" value="InterPro"/>
</dbReference>
<accession>A0A0F5PMH7</accession>
<feature type="transmembrane region" description="Helical" evidence="1">
    <location>
        <begin position="12"/>
        <end position="33"/>
    </location>
</feature>
<keyword evidence="1" id="KW-1133">Transmembrane helix</keyword>
<evidence type="ECO:0000256" key="1">
    <source>
        <dbReference type="SAM" id="Phobius"/>
    </source>
</evidence>
<dbReference type="InterPro" id="IPR012902">
    <property type="entry name" value="N_methyl_site"/>
</dbReference>
<dbReference type="AlphaFoldDB" id="A0A0F5PMH7"/>
<dbReference type="EMBL" id="ABXP02000067">
    <property type="protein sequence ID" value="KKC29815.1"/>
    <property type="molecule type" value="Genomic_DNA"/>
</dbReference>
<evidence type="ECO:0000313" key="2">
    <source>
        <dbReference type="EMBL" id="KKC29815.1"/>
    </source>
</evidence>
<reference evidence="2 3" key="1">
    <citation type="submission" date="2008-07" db="EMBL/GenBank/DDBJ databases">
        <authorList>
            <person name="Gonzalez J."/>
            <person name="Sokolova T."/>
            <person name="Ferriera S."/>
            <person name="Johnson J."/>
            <person name="Kravitz S."/>
            <person name="Beeson K."/>
            <person name="Sutton G."/>
            <person name="Rogers Y.-H."/>
            <person name="Friedman R."/>
            <person name="Frazier M."/>
            <person name="Venter J.C."/>
        </authorList>
    </citation>
    <scope>NUCLEOTIDE SEQUENCE [LARGE SCALE GENOMIC DNA]</scope>
    <source>
        <strain evidence="2 3">DSM 12653</strain>
    </source>
</reference>
<organism evidence="2 3">
    <name type="scientific">Caldanaerobacter subterraneus subsp. pacificus DSM 12653</name>
    <dbReference type="NCBI Taxonomy" id="391606"/>
    <lineage>
        <taxon>Bacteria</taxon>
        <taxon>Bacillati</taxon>
        <taxon>Bacillota</taxon>
        <taxon>Clostridia</taxon>
        <taxon>Thermoanaerobacterales</taxon>
        <taxon>Thermoanaerobacteraceae</taxon>
        <taxon>Caldanaerobacter</taxon>
    </lineage>
</organism>
<reference evidence="3" key="3">
    <citation type="submission" date="2015-02" db="EMBL/GenBank/DDBJ databases">
        <title>Genome analysis of three genomes within the thermophilic hydrogenogenic bacterial species Caldanaerobacter subterraneus.</title>
        <authorList>
            <person name="Sant'Anna F.H."/>
            <person name="Lebedinsky A."/>
            <person name="Sokolova T."/>
            <person name="Robb F.T."/>
            <person name="Gonzalez J.M."/>
        </authorList>
    </citation>
    <scope>NUCLEOTIDE SEQUENCE [LARGE SCALE GENOMIC DNA]</scope>
    <source>
        <strain evidence="3">DSM 12653</strain>
    </source>
</reference>